<feature type="active site" description="Proton donor; for dehydratase activity" evidence="9">
    <location>
        <position position="1158"/>
    </location>
</feature>
<keyword evidence="4" id="KW-0808">Transferase</keyword>
<dbReference type="InterPro" id="IPR042104">
    <property type="entry name" value="PKS_dehydratase_sf"/>
</dbReference>
<feature type="region of interest" description="N-terminal hotdog fold" evidence="9">
    <location>
        <begin position="4500"/>
        <end position="4620"/>
    </location>
</feature>
<gene>
    <name evidence="13" type="ORF">BOX37_13310</name>
</gene>
<dbReference type="Pfam" id="PF00975">
    <property type="entry name" value="Thioesterase"/>
    <property type="match status" value="1"/>
</dbReference>
<feature type="region of interest" description="C-terminal hotdog fold" evidence="9">
    <location>
        <begin position="4633"/>
        <end position="4773"/>
    </location>
</feature>
<proteinExistence type="predicted"/>
<dbReference type="SMART" id="SM00824">
    <property type="entry name" value="PKS_TE"/>
    <property type="match status" value="1"/>
</dbReference>
<organism evidence="13 14">
    <name type="scientific">Nocardia mangyaensis</name>
    <dbReference type="NCBI Taxonomy" id="2213200"/>
    <lineage>
        <taxon>Bacteria</taxon>
        <taxon>Bacillati</taxon>
        <taxon>Actinomycetota</taxon>
        <taxon>Actinomycetes</taxon>
        <taxon>Mycobacteriales</taxon>
        <taxon>Nocardiaceae</taxon>
        <taxon>Nocardia</taxon>
    </lineage>
</organism>
<dbReference type="EMBL" id="CP018082">
    <property type="protein sequence ID" value="APE34761.1"/>
    <property type="molecule type" value="Genomic_DNA"/>
</dbReference>
<dbReference type="InterPro" id="IPR055123">
    <property type="entry name" value="SpnB-like_Rossmann"/>
</dbReference>
<dbReference type="InterPro" id="IPR009081">
    <property type="entry name" value="PP-bd_ACP"/>
</dbReference>
<dbReference type="SUPFAM" id="SSF53901">
    <property type="entry name" value="Thiolase-like"/>
    <property type="match status" value="3"/>
</dbReference>
<protein>
    <recommendedName>
        <fullName evidence="15">Polyketide synthase</fullName>
    </recommendedName>
</protein>
<feature type="domain" description="Ketosynthase family 3 (KS3)" evidence="11">
    <location>
        <begin position="1806"/>
        <end position="2229"/>
    </location>
</feature>
<dbReference type="Gene3D" id="3.40.50.1820">
    <property type="entry name" value="alpha/beta hydrolase"/>
    <property type="match status" value="1"/>
</dbReference>
<feature type="active site" description="Proton donor; for dehydratase activity" evidence="9">
    <location>
        <position position="2932"/>
    </location>
</feature>
<name>A0A1J0VRX3_9NOCA</name>
<feature type="domain" description="PKS/mFAS DH" evidence="12">
    <location>
        <begin position="2729"/>
        <end position="3011"/>
    </location>
</feature>
<dbReference type="InterPro" id="IPR001227">
    <property type="entry name" value="Ac_transferase_dom_sf"/>
</dbReference>
<feature type="domain" description="Ketosynthase family 3 (KS3)" evidence="11">
    <location>
        <begin position="40"/>
        <end position="462"/>
    </location>
</feature>
<keyword evidence="14" id="KW-1185">Reference proteome</keyword>
<evidence type="ECO:0000256" key="2">
    <source>
        <dbReference type="ARBA" id="ARBA00022450"/>
    </source>
</evidence>
<dbReference type="InterPro" id="IPR020806">
    <property type="entry name" value="PKS_PP-bd"/>
</dbReference>
<keyword evidence="8" id="KW-0012">Acyltransferase</keyword>
<feature type="region of interest" description="C-terminal hotdog fold" evidence="9">
    <location>
        <begin position="1097"/>
        <end position="1237"/>
    </location>
</feature>
<dbReference type="Pfam" id="PF16197">
    <property type="entry name" value="KAsynt_C_assoc"/>
    <property type="match status" value="3"/>
</dbReference>
<dbReference type="InterPro" id="IPR020807">
    <property type="entry name" value="PKS_DH"/>
</dbReference>
<feature type="region of interest" description="N-terminal hotdog fold" evidence="9">
    <location>
        <begin position="2729"/>
        <end position="2858"/>
    </location>
</feature>
<dbReference type="SMART" id="SM00823">
    <property type="entry name" value="PKS_PP"/>
    <property type="match status" value="3"/>
</dbReference>
<dbReference type="InterPro" id="IPR016039">
    <property type="entry name" value="Thiolase-like"/>
</dbReference>
<dbReference type="InterPro" id="IPR016036">
    <property type="entry name" value="Malonyl_transacylase_ACP-bd"/>
</dbReference>
<dbReference type="FunFam" id="1.10.1200.10:FF:000007">
    <property type="entry name" value="Probable polyketide synthase pks17"/>
    <property type="match status" value="3"/>
</dbReference>
<dbReference type="SUPFAM" id="SSF55048">
    <property type="entry name" value="Probable ACP-binding domain of malonyl-CoA ACP transacylase"/>
    <property type="match status" value="3"/>
</dbReference>
<feature type="active site" description="Proton donor; for dehydratase activity" evidence="9">
    <location>
        <position position="4694"/>
    </location>
</feature>
<dbReference type="InterPro" id="IPR036291">
    <property type="entry name" value="NAD(P)-bd_dom_sf"/>
</dbReference>
<keyword evidence="6" id="KW-0443">Lipid metabolism</keyword>
<dbReference type="Gene3D" id="3.40.366.10">
    <property type="entry name" value="Malonyl-Coenzyme A Acyl Carrier Protein, domain 2"/>
    <property type="match status" value="3"/>
</dbReference>
<dbReference type="PROSITE" id="PS00606">
    <property type="entry name" value="KS3_1"/>
    <property type="match status" value="3"/>
</dbReference>
<feature type="active site" description="Proton acceptor; for dehydratase activity" evidence="9">
    <location>
        <position position="4532"/>
    </location>
</feature>
<dbReference type="Gene3D" id="3.30.70.3290">
    <property type="match status" value="3"/>
</dbReference>
<accession>A0A1J0VRX3</accession>
<dbReference type="FunFam" id="3.40.47.10:FF:000019">
    <property type="entry name" value="Polyketide synthase type I"/>
    <property type="match status" value="3"/>
</dbReference>
<dbReference type="Pfam" id="PF22953">
    <property type="entry name" value="SpnB_Rossmann"/>
    <property type="match status" value="3"/>
</dbReference>
<dbReference type="PROSITE" id="PS52019">
    <property type="entry name" value="PKS_MFAS_DH"/>
    <property type="match status" value="3"/>
</dbReference>
<sequence>MSENVVNDPSSERLLEYLKKVTLELLETREGLEQLQARAEEPIAIVGMACRYPGGVENPDQLWDLVDSETDAIGAFPTDRGWDLERLFDDDPDIAGTCYVREAGFLHNAVDFDAGFFGIGPREAAAMDPQQRLMLEASWEALEDAGIDPTSLRGSDTGVIAGVMYQDYGMVPQASAAEGHIGTGTATSVVSGRVSYTLGLEGPAVTLDTACSSSLVALHLACRALRQGESSLMLVGGVTVMSTPFLFVEFSRQRGLSKDGRCRAFSASADGVSWSEGVGVLALERLSDARRLGHRVLAVVRGSAINQDGASNGLTAPNGPSQERVIAQALASAGLQGSDVDVVEAHGTGTTLGDPIEAQALLNAYGRDRGVPLRVGALKSNIGHTQAAAGVGGVIKMVQALRHEVLPATLHVDAPSPHVDWSAGSVRLLTESEAWPVGDRVRRAGVSSFGISGTNAHVILEEAPPVAVGVDVPAAAQDGVVSGGVPTALLVSARSESALRAQALRLHDWLAVNEGARLSDVSAALWYSRAQLDCRGVVVGRDREELLSGLTALAADTPKPGVAYGVCGSGKTAFLFTGQGAQRIGMGAGLYAAFPVFAAALDEVCAEFDALLGVSLRAVMFGEDAEVAAGLLDRTEFTQPALFAFEVALFRLIESFGVVPDVVVGHSIGELVAAYVAGVWSLSDACRLVAARGRLMGALPEGGAMLAAAVSEERALELLAGGIGAVEGMGAGAVSQLGSVSLAAINAPVAVVFSGDGAAIAVLEARFSAEGVKTNRLSVSHAFHSVLMEPMLAEYEQVARSVAYQAPRIRVCSTVSGVVADEELLTPAYWVRQVRDTVRFAPAVGCLVDSGVRRFVELGPDAVLTAMTHQTLTDEASSRLLLAAAGRRTGDEAENFVSSLASVHSAGVAVDWAPLVPVQPSTRISLPTYAFQHKRYWHDLTLDPRQLGDVTQAGLVFPDHPLLGAAVQLADKDEWVLTGRLSYRTHPWLVDHLVSGTVIVPGTALVEMALCSGHILGSTVVEELTLRAPLLLPPDRAVELQVTVGAADNHGRRVLAVYSRVQSGDNAVEWTQNADGVLAEETAPSPLDAEIAPSADAEPIDIDVLYDRLADLGFAYGPTFQAVVAAWNDGGHVIADVALDTSAQRVAARCLIHPALSDAMLHTVIEPLAQDTAAGRLPLPFAFSGVRVYARGAVATRVRITRVGTDRVRLDAVDAAGVPVFSVNSLLARPVDLAALDVARTTESGVLGLRWTAMTAAEPATVSAPVRSQLVLLGSTQLSGVELRYADIDALTGATTDGADVPDLVLWADETTGTTSDFADAARVRVQATLRILRAYIEHPLDAPLVIATCGGVALPGETVDLAAAAVGGIVRAAQAEHPGRFVLLDYADELTAAAVAAAVAVGEPWVAVRAGALYTPRLVTVQVSAPTAAPFGTGTVLITGGTGGLGAQIARHLADAHQVRDLLLVSRSGEKAEGAADLVRELTELGARASVAACDVADPQAVRELLAAIPEQTPLTAVVHAAGVLDDSTVQTLTEGSLHRVFAPKVDAAWNLHELTRHCDLSAFILFSSVAGVLGAAGQGAYAAANAFLDALAHLRSTQGQPTTSVAWGPWDQQAGMTGALSQAEFSRLARSGLRPLTSARGVQLFDQVVALTGSESLLTAAGLDQVALGERARAGQLLPVLSGLAPASTRRAPGAGALAQRLATVPAERLDAVLREFVQTEAAAVLGHASATAIGVDTPFSELGFDSLGAVEFRNRLAKATTLTLASTLVFDYPTAAAVAGFLRTRLDGAQRPRTARATRLWTDEPIAIVGMSCRYPGGIENPDQLWDFVAAGGDAMSDFPTDRGWDLDRLFDSDPDKPGTVYATRAGFLYDAGDFDAAFFGIGPREAAAMDPQQRLMLEASWEALEHAGIDPTSLRGSDTGVFAGVMYQDYCASTAAGDSAEGYRATGASGSVVSGRVSYALGLEGPAVTVDTACSSSLVALHLAAQALRSGESSLVLVGGVTVMSTPLLFVEFSRQRGLSKDGRCKAFSASADGVAWGEGVGVLVVERLSDAQRLGHQVLAVVRGSAVNQDGASNGLTAPNGPSQERVIAQALAVSGLSAADVDVVEAHGTGTTLGDPIEAQALLNAYGQDRSELLRIGSLKSNIGHTQAAAGVGGVIKMVQALRHEMLPASLHADVPSPHVDWASGAVRVVTEAEPWVAGSRVRRAGVSSFGISGTNAHVILEEAPSDPTVSTEANNVVRQSDHIAARPHANTAPWLLSAKSEAALQAQARRLQTWLAVHPDADDADIAATLTSSRARLDWRGAVLGAGRAELLTGLTALAAGAPSPHVVRGVAAAGDTAFLFTGQGAQRVGMGTGLSVAFPVFATALDEVCAEFDALLGVSLRAVMFGEDVEYLGLLDRTEFTQPALFAFEVALFRLIESFGVVPDVVVGHSIGELVAAYVAGVWSLSDACRLVAARGRLMGALPEGGAMLAAAVSEERALELLAGGIGAVEGMGAGAVSQLGSVSLAAVNAPVAVVFSGDGAAIAVLEARLSAEGVKTNRLSVSHAFHSVLMEPMLAEYEQVARSVAYQAPRIRVCSTVSGVVADDELLTPAYWVRQVRDTVRFAPAVRALDDAGVRRFVEVGPDAVLASMTSQTLTDEAAARSLVAAAARRTIDEAEQFLRLLAAVHCAGVAVDWAPLHVGRPVSHIDLPVYAFQRRRYWTQAGDDALGDMGHAGLAALGHPVLRVAAQLAGRDEWLFSGRLSTTEQSWIADHTAFGAVLLPGTGFVDLALTAGAHLALPVMDELVLAAPLLFDGAAVDVQVSVAEPDDAGVRRLSIYSRTVADGARGDAREQDWTLHATGILAPADATTPAWSSPDWPPADGTPIDGAHLYDRLADLGFGYGPSFRGVRAAWTRGSEVFAEVALDETTAAQAAVFGVHPALLDAAFHAAIDGLADDLPDGRLPLPFSFGGVRVFRRGAAAVRARITRSGPEKVRIDACDDTGSPVLSIDAVLARPVDARTLDSARGNGRASLYALEWTPLPAQAVSAQELVALGQPVSGIAETYPDAMTFAARADRAAVTVVWSPAPPAVDNAADTPSAVRAAVHAALAVLREWLAEPSCAESTLVVLTRDAVGLPGETPDLAAAAVWGLARSAQSEHPGRIVLVDVDRAAIDDADEALRVAAAMAAGEPQLAIRGGAALAPRLVRTTAAEPLAATFATGTVLITGGTGGLGAVTARHLITAHGARRLLLVSRRGSAAPGVAELVAELTALGADVGVSACDVSSRAAVEALLAAIPAEHPLTAVVHTAGVLDDGIVATLTPEQVDRVLAPKVDAAWHLHELTRDLDLSAFVLFSSAAPLLGGQGQGNYAAANAALDALARMRRSAGLPAHSLAWGLWTRGMAEALNDAGAEHLVRQIRTRLGLAPIEPDIGMQLFDDALATREPMLLTALLDTAALTALGRLGTLPAVLRGLIRVPSRGSVADSPLRQRLADAPAEQWEALVRHEVRAIAAAVLGHESADAVDPEIPFSELGFDSLGGVEFRNRLAAATGVQLPSTLVFDYPTTTAVAGFLRTRIDGAAPPRTTTTRTRVDEPIAIVGMSCRYPGGVENPDQLWELMTARVDAISPIPTDRGWDLDNLYDPDPGKAGKIYTREGGFLYNAGEFDPGFFGIGPREAAAMDPQQRLMLEASWEALEDAGIDPTSLRGSDTGVYVGVMYQDYGYSARDAADGAAEGYLATGSAGSVVSGRVSYALGLEGPAVTVDTACSSSLVALHLAAQALRSGESSLVLVGGVTVMSTPLLFVEFSRQRALSPDGRCKAFSASADGVSWGEGVGVVALERLSDAQRLGHRVLAVVRGSAVNQDGASNGLTAPNGPSQERVIAQALAASGLSAVDVDAVEAHGTGTTLGDPIEAQALLNAYGQDRDEPLRIGSLKSNIGHTQAAAGVGGVIKMVQALRHEMLPASLHADVPSPHVDWASGAVRVVTEAEPWVAGSRVRRAGVSSFGISGTNAHVILEEAPAVALLPVDVPLPTVTPLLLSARTAAALRTQARRLHDVLRDRPDLDLTDAAVTLALHRAHLERRTAVVGANRETLMAALARVADAEPTPRAVDGVIGAGETAFLFTGQGAQRVGMGAGLYARFPLFAMALDEVCAEFDALLGVSLRAVMFGEDAEVAAGLLDRTEFTQPALFAFEVALFRLVESFGVVPDVVVGHSIGELAAAYVAGVWSLSDACRLVAARGRLMGGLPSGGAMLAAAVTEERALELLAAGAGVEAGVGADGSAGPGGGVGPDSWADVVSLAAVNAPNAVVFSGAVAAISVLEAQLKADGVKTNRLSVSHAFHSVLMEPMLAEYERVAAGVAYQPPRIRLCSTVSGVLAGAELLTAGYWVGQVRAAVRFAPAVGSLVDSGVRRFIELGPDAVLTAMTRQSLPAELESRTVVTAAGRRTVDDVEQFAQLLADAHCAELPVRWASYFGERPQPRITLPTYPFQHERFWLLPNEPTPALLGADSADHPLLHAQVPLAGKDEWLFTGRLSLRAQPWLADHAVFESVLMPGTGFVELALAAGARLDVPHLAELVLASPLILTDDAAVDVQLSVDEPDATGRRAIAIHARTTDDWVLHASGVLAPALPPATSDWADVWPPVAGEPVDGQQLYRTLGDLGFGYGPVFQCVRAAWSDGDDVFAELALDSETAGRATEYGLHPALLDAVFHAAIDHLADGAPDGRAPLPFAFDGVRLAKSGVSALRARIRGTAPDTLRVDAVDADGATVLGIDSVRARPVEQRALDQLRGVALYDLDWAAVPVVSAADRGQIVVLGGSEPIADAAVESVPRCAGLADLALLDVPGPVVWSAPRETGGGAADVHAGVLTTLALLRDWLAAERPGVLVIVTRSAAGLPGERPDLVGAAVAGLVRSAQSEHPGRFLLLDHDGDALPIEWFADAVAADEPHLAVREGRLLAPRLAPLPATEPSVPLSFDEGTVLITGGVGGIGAIVARHLVVAHGVRRLLLASRRGTAADGAAELVAELTALGAHVRVAACDIADRDAVRSLLAEVDADAPLTAVIHAAGVLDDATLDTLTDEQTTRVLAPKVDGALHLHELTSELSLSAFVLFSSAAPLLGGQGQGNYAAANSVLDALARVRRSAGMPAHSLAWGLWTVGMAGMLGTVGAEQYTRQIRARLGLIPIDAESGMTLFDSALATGRATLATALLDKTALAAMARGGTLPAVLRGMIRVPTATANSGVSLARRLATLPDAERDSAIVQAVREAAAAALGHLSGDAIDPDAPFTELGFDSLGAVELRNRLVQQTGLTLPSTLIFDHPTAAEVAKLVRSRIEETEAGGRIASAPTGVRGTLTELVTAAHRRGDLAAAMPLLTASSALAAAAGADQAEIAPPTPQLLARGAGSPTLICIPSFLAGSGPHQFARLARNLGGERQVFGLRLPGMTPGDLLPATWSAAIDALAAAVEPELERNPVALIGYSVGGAIAHAVARRLEDRGTRLVGVAMIDTYSPDDLELNRLVLTDALAQILSRDNELTPVDDHGLVAMGGYVRFYPEREARSIAAPTLNLRASMTLSSFGDTDPVPDWQHRGPTERIDAHHFSIIEEQATETATSIRRWLDSLSGR</sequence>
<feature type="domain" description="Ketosynthase family 3 (KS3)" evidence="11">
    <location>
        <begin position="3580"/>
        <end position="4005"/>
    </location>
</feature>
<dbReference type="GO" id="GO:0006633">
    <property type="term" value="P:fatty acid biosynthetic process"/>
    <property type="evidence" value="ECO:0007669"/>
    <property type="project" value="InterPro"/>
</dbReference>
<dbReference type="PANTHER" id="PTHR43775:SF51">
    <property type="entry name" value="INACTIVE PHENOLPHTHIOCEROL SYNTHESIS POLYKETIDE SYNTHASE TYPE I PKS1-RELATED"/>
    <property type="match status" value="1"/>
</dbReference>
<dbReference type="PANTHER" id="PTHR43775">
    <property type="entry name" value="FATTY ACID SYNTHASE"/>
    <property type="match status" value="1"/>
</dbReference>
<evidence type="ECO:0000256" key="5">
    <source>
        <dbReference type="ARBA" id="ARBA00022832"/>
    </source>
</evidence>
<evidence type="ECO:0000259" key="10">
    <source>
        <dbReference type="PROSITE" id="PS50075"/>
    </source>
</evidence>
<evidence type="ECO:0000313" key="14">
    <source>
        <dbReference type="Proteomes" id="UP000183810"/>
    </source>
</evidence>
<dbReference type="KEGG" id="nsl:BOX37_13310"/>
<dbReference type="Proteomes" id="UP000183810">
    <property type="component" value="Chromosome"/>
</dbReference>
<feature type="domain" description="Carrier" evidence="10">
    <location>
        <begin position="5244"/>
        <end position="5319"/>
    </location>
</feature>
<feature type="domain" description="PKS/mFAS DH" evidence="12">
    <location>
        <begin position="4500"/>
        <end position="4773"/>
    </location>
</feature>
<feature type="region of interest" description="C-terminal hotdog fold" evidence="9">
    <location>
        <begin position="2871"/>
        <end position="3011"/>
    </location>
</feature>
<evidence type="ECO:0000259" key="11">
    <source>
        <dbReference type="PROSITE" id="PS52004"/>
    </source>
</evidence>
<dbReference type="SMART" id="SM00825">
    <property type="entry name" value="PKS_KS"/>
    <property type="match status" value="3"/>
</dbReference>
<dbReference type="InterPro" id="IPR014031">
    <property type="entry name" value="Ketoacyl_synth_C"/>
</dbReference>
<dbReference type="InterPro" id="IPR049900">
    <property type="entry name" value="PKS_mFAS_DH"/>
</dbReference>
<dbReference type="CDD" id="cd00833">
    <property type="entry name" value="PKS"/>
    <property type="match status" value="3"/>
</dbReference>
<feature type="region of interest" description="N-terminal hotdog fold" evidence="9">
    <location>
        <begin position="960"/>
        <end position="1085"/>
    </location>
</feature>
<dbReference type="SMART" id="SM00827">
    <property type="entry name" value="PKS_AT"/>
    <property type="match status" value="3"/>
</dbReference>
<dbReference type="InterPro" id="IPR036736">
    <property type="entry name" value="ACP-like_sf"/>
</dbReference>
<dbReference type="GO" id="GO:0004312">
    <property type="term" value="F:fatty acid synthase activity"/>
    <property type="evidence" value="ECO:0007669"/>
    <property type="project" value="TreeGrafter"/>
</dbReference>
<dbReference type="InterPro" id="IPR014043">
    <property type="entry name" value="Acyl_transferase_dom"/>
</dbReference>
<keyword evidence="3" id="KW-0597">Phosphoprotein</keyword>
<feature type="domain" description="Carrier" evidence="10">
    <location>
        <begin position="3489"/>
        <end position="3564"/>
    </location>
</feature>
<evidence type="ECO:0000256" key="9">
    <source>
        <dbReference type="PROSITE-ProRule" id="PRU01363"/>
    </source>
</evidence>
<dbReference type="Gene3D" id="1.10.1200.10">
    <property type="entry name" value="ACP-like"/>
    <property type="match status" value="3"/>
</dbReference>
<feature type="active site" description="Proton acceptor; for dehydratase activity" evidence="9">
    <location>
        <position position="992"/>
    </location>
</feature>
<feature type="domain" description="Carrier" evidence="10">
    <location>
        <begin position="1714"/>
        <end position="1789"/>
    </location>
</feature>
<evidence type="ECO:0000256" key="1">
    <source>
        <dbReference type="ARBA" id="ARBA00005189"/>
    </source>
</evidence>
<feature type="active site" description="Proton acceptor; for dehydratase activity" evidence="9">
    <location>
        <position position="2761"/>
    </location>
</feature>
<dbReference type="SUPFAM" id="SSF47336">
    <property type="entry name" value="ACP-like"/>
    <property type="match status" value="2"/>
</dbReference>
<dbReference type="Pfam" id="PF00698">
    <property type="entry name" value="Acyl_transf_1"/>
    <property type="match status" value="4"/>
</dbReference>
<dbReference type="Pfam" id="PF00109">
    <property type="entry name" value="ketoacyl-synt"/>
    <property type="match status" value="3"/>
</dbReference>
<evidence type="ECO:0000256" key="4">
    <source>
        <dbReference type="ARBA" id="ARBA00022679"/>
    </source>
</evidence>
<dbReference type="Gene3D" id="3.10.129.110">
    <property type="entry name" value="Polyketide synthase dehydratase"/>
    <property type="match status" value="3"/>
</dbReference>
<dbReference type="RefSeq" id="WP_071927943.1">
    <property type="nucleotide sequence ID" value="NZ_CP018082.1"/>
</dbReference>
<dbReference type="Pfam" id="PF14765">
    <property type="entry name" value="PS-DH"/>
    <property type="match status" value="3"/>
</dbReference>
<keyword evidence="5" id="KW-0276">Fatty acid metabolism</keyword>
<dbReference type="Gene3D" id="3.40.50.720">
    <property type="entry name" value="NAD(P)-binding Rossmann-like Domain"/>
    <property type="match status" value="3"/>
</dbReference>
<dbReference type="GO" id="GO:0004315">
    <property type="term" value="F:3-oxoacyl-[acyl-carrier-protein] synthase activity"/>
    <property type="evidence" value="ECO:0007669"/>
    <property type="project" value="InterPro"/>
</dbReference>
<evidence type="ECO:0000313" key="13">
    <source>
        <dbReference type="EMBL" id="APE34761.1"/>
    </source>
</evidence>
<evidence type="ECO:0000256" key="7">
    <source>
        <dbReference type="ARBA" id="ARBA00023268"/>
    </source>
</evidence>
<dbReference type="InterPro" id="IPR057326">
    <property type="entry name" value="KR_dom"/>
</dbReference>
<dbReference type="InterPro" id="IPR049551">
    <property type="entry name" value="PKS_DH_C"/>
</dbReference>
<evidence type="ECO:0000256" key="3">
    <source>
        <dbReference type="ARBA" id="ARBA00022553"/>
    </source>
</evidence>
<dbReference type="InterPro" id="IPR029058">
    <property type="entry name" value="AB_hydrolase_fold"/>
</dbReference>
<dbReference type="InterPro" id="IPR013968">
    <property type="entry name" value="PKS_KR"/>
</dbReference>
<dbReference type="CDD" id="cd08956">
    <property type="entry name" value="KR_3_FAS_SDR_x"/>
    <property type="match status" value="3"/>
</dbReference>
<dbReference type="SMART" id="SM01294">
    <property type="entry name" value="PKS_PP_betabranch"/>
    <property type="match status" value="3"/>
</dbReference>
<dbReference type="SUPFAM" id="SSF53474">
    <property type="entry name" value="alpha/beta-Hydrolases"/>
    <property type="match status" value="1"/>
</dbReference>
<keyword evidence="7" id="KW-0511">Multifunctional enzyme</keyword>
<evidence type="ECO:0000256" key="8">
    <source>
        <dbReference type="ARBA" id="ARBA00023315"/>
    </source>
</evidence>
<dbReference type="Pfam" id="PF08659">
    <property type="entry name" value="KR"/>
    <property type="match status" value="3"/>
</dbReference>
<dbReference type="InterPro" id="IPR032821">
    <property type="entry name" value="PKS_assoc"/>
</dbReference>
<dbReference type="InterPro" id="IPR016035">
    <property type="entry name" value="Acyl_Trfase/lysoPLipase"/>
</dbReference>
<dbReference type="PROSITE" id="PS00012">
    <property type="entry name" value="PHOSPHOPANTETHEINE"/>
    <property type="match status" value="1"/>
</dbReference>
<dbReference type="SUPFAM" id="SSF52151">
    <property type="entry name" value="FabD/lysophospholipase-like"/>
    <property type="match status" value="3"/>
</dbReference>
<reference evidence="13" key="1">
    <citation type="submission" date="2016-11" db="EMBL/GenBank/DDBJ databases">
        <authorList>
            <person name="Jaros S."/>
            <person name="Januszkiewicz K."/>
            <person name="Wedrychowicz H."/>
        </authorList>
    </citation>
    <scope>NUCLEOTIDE SEQUENCE [LARGE SCALE GENOMIC DNA]</scope>
    <source>
        <strain evidence="13">Y48</strain>
    </source>
</reference>
<dbReference type="InterPro" id="IPR050091">
    <property type="entry name" value="PKS_NRPS_Biosynth_Enz"/>
</dbReference>
<dbReference type="GO" id="GO:0031177">
    <property type="term" value="F:phosphopantetheine binding"/>
    <property type="evidence" value="ECO:0007669"/>
    <property type="project" value="InterPro"/>
</dbReference>
<dbReference type="SMART" id="SM00822">
    <property type="entry name" value="PKS_KR"/>
    <property type="match status" value="3"/>
</dbReference>
<evidence type="ECO:0008006" key="15">
    <source>
        <dbReference type="Google" id="ProtNLM"/>
    </source>
</evidence>
<evidence type="ECO:0000259" key="12">
    <source>
        <dbReference type="PROSITE" id="PS52019"/>
    </source>
</evidence>
<dbReference type="InterPro" id="IPR020841">
    <property type="entry name" value="PKS_Beta-ketoAc_synthase_dom"/>
</dbReference>
<dbReference type="InterPro" id="IPR014030">
    <property type="entry name" value="Ketoacyl_synth_N"/>
</dbReference>
<feature type="domain" description="PKS/mFAS DH" evidence="12">
    <location>
        <begin position="960"/>
        <end position="1237"/>
    </location>
</feature>
<dbReference type="Pfam" id="PF02801">
    <property type="entry name" value="Ketoacyl-synt_C"/>
    <property type="match status" value="3"/>
</dbReference>
<dbReference type="SUPFAM" id="SSF51735">
    <property type="entry name" value="NAD(P)-binding Rossmann-fold domains"/>
    <property type="match status" value="6"/>
</dbReference>
<dbReference type="Pfam" id="PF00550">
    <property type="entry name" value="PP-binding"/>
    <property type="match status" value="3"/>
</dbReference>
<evidence type="ECO:0000256" key="6">
    <source>
        <dbReference type="ARBA" id="ARBA00023098"/>
    </source>
</evidence>
<keyword evidence="2" id="KW-0596">Phosphopantetheine</keyword>
<dbReference type="InterPro" id="IPR018201">
    <property type="entry name" value="Ketoacyl_synth_AS"/>
</dbReference>
<dbReference type="InterPro" id="IPR049552">
    <property type="entry name" value="PKS_DH_N"/>
</dbReference>
<dbReference type="Pfam" id="PF21089">
    <property type="entry name" value="PKS_DH_N"/>
    <property type="match status" value="3"/>
</dbReference>
<dbReference type="OrthoDB" id="4516163at2"/>
<dbReference type="PROSITE" id="PS52004">
    <property type="entry name" value="KS3_2"/>
    <property type="match status" value="3"/>
</dbReference>
<dbReference type="InterPro" id="IPR001031">
    <property type="entry name" value="Thioesterase"/>
</dbReference>
<dbReference type="PROSITE" id="PS50075">
    <property type="entry name" value="CARRIER"/>
    <property type="match status" value="3"/>
</dbReference>
<dbReference type="InterPro" id="IPR020802">
    <property type="entry name" value="TesA-like"/>
</dbReference>
<dbReference type="Gene3D" id="3.40.47.10">
    <property type="match status" value="3"/>
</dbReference>
<comment type="pathway">
    <text evidence="1">Lipid metabolism.</text>
</comment>
<dbReference type="SMART" id="SM00826">
    <property type="entry name" value="PKS_DH"/>
    <property type="match status" value="3"/>
</dbReference>
<dbReference type="InterPro" id="IPR006162">
    <property type="entry name" value="Ppantetheine_attach_site"/>
</dbReference>